<accession>A0A857GNA1</accession>
<dbReference type="RefSeq" id="WP_159342347.1">
    <property type="nucleotide sequence ID" value="NZ_CP024621.1"/>
</dbReference>
<evidence type="ECO:0008006" key="3">
    <source>
        <dbReference type="Google" id="ProtNLM"/>
    </source>
</evidence>
<dbReference type="AlphaFoldDB" id="A0A857GNA1"/>
<proteinExistence type="predicted"/>
<dbReference type="Proteomes" id="UP000463949">
    <property type="component" value="Chromosome"/>
</dbReference>
<dbReference type="Gene3D" id="3.30.50.20">
    <property type="entry name" value="prophage-derive protein ybcO"/>
    <property type="match status" value="1"/>
</dbReference>
<reference evidence="1 2" key="1">
    <citation type="submission" date="2017-10" db="EMBL/GenBank/DDBJ databases">
        <title>Coral associated bacteria.</title>
        <authorList>
            <person name="Wang X."/>
        </authorList>
    </citation>
    <scope>NUCLEOTIDE SEQUENCE [LARGE SCALE GENOMIC DNA]</scope>
    <source>
        <strain evidence="1 2">SCSIO 43005</strain>
    </source>
</reference>
<sequence>MLKATRIESRHIRNAARGEQCTLGIIGVCNGNPETTVLAHLPDESHGMGRKSNDISAAFCCSSCHDCIDGRTNWPHGDAGPREWYMRRAQTRTLLRLIELGVVTIKGVKL</sequence>
<dbReference type="OrthoDB" id="7068425at2"/>
<evidence type="ECO:0000313" key="2">
    <source>
        <dbReference type="Proteomes" id="UP000463949"/>
    </source>
</evidence>
<dbReference type="InterPro" id="IPR010774">
    <property type="entry name" value="YbcO"/>
</dbReference>
<gene>
    <name evidence="1" type="ORF">CTT34_10200</name>
</gene>
<protein>
    <recommendedName>
        <fullName evidence="3">DUF1364 domain-containing protein</fullName>
    </recommendedName>
</protein>
<organism evidence="1 2">
    <name type="scientific">Vreelandella aquamarina</name>
    <dbReference type="NCBI Taxonomy" id="77097"/>
    <lineage>
        <taxon>Bacteria</taxon>
        <taxon>Pseudomonadati</taxon>
        <taxon>Pseudomonadota</taxon>
        <taxon>Gammaproteobacteria</taxon>
        <taxon>Oceanospirillales</taxon>
        <taxon>Halomonadaceae</taxon>
        <taxon>Vreelandella</taxon>
    </lineage>
</organism>
<name>A0A857GNA1_9GAMM</name>
<dbReference type="KEGG" id="hmd:CTT34_10200"/>
<dbReference type="Pfam" id="PF07102">
    <property type="entry name" value="YbcO"/>
    <property type="match status" value="1"/>
</dbReference>
<evidence type="ECO:0000313" key="1">
    <source>
        <dbReference type="EMBL" id="QHD50034.1"/>
    </source>
</evidence>
<dbReference type="EMBL" id="CP024621">
    <property type="protein sequence ID" value="QHD50034.1"/>
    <property type="molecule type" value="Genomic_DNA"/>
</dbReference>